<protein>
    <submittedName>
        <fullName evidence="3">(rape) hypothetical protein</fullName>
    </submittedName>
</protein>
<dbReference type="InterPro" id="IPR029472">
    <property type="entry name" value="Copia-like_N"/>
</dbReference>
<dbReference type="Proteomes" id="UP001295469">
    <property type="component" value="Chromosome C07"/>
</dbReference>
<name>A0A816MKX4_BRANA</name>
<feature type="transmembrane region" description="Helical" evidence="1">
    <location>
        <begin position="12"/>
        <end position="35"/>
    </location>
</feature>
<feature type="domain" description="Retrotransposon Copia-like N-terminal" evidence="2">
    <location>
        <begin position="36"/>
        <end position="60"/>
    </location>
</feature>
<sequence length="95" mass="11174">MRRRLFEIRTRIPYKFTVPITLVFSLSLINLLVLGNFKTWHTSMMMALGARNKVVFVDGTFLELEKSHLDYQSWFRCNSIVCIWIVNSMDKSIGK</sequence>
<accession>A0A816MKX4</accession>
<evidence type="ECO:0000259" key="2">
    <source>
        <dbReference type="Pfam" id="PF14244"/>
    </source>
</evidence>
<dbReference type="AlphaFoldDB" id="A0A816MKX4"/>
<gene>
    <name evidence="3" type="ORF">DARMORV10_C07P19630.1</name>
</gene>
<evidence type="ECO:0000313" key="3">
    <source>
        <dbReference type="EMBL" id="CAF1976086.1"/>
    </source>
</evidence>
<evidence type="ECO:0000256" key="1">
    <source>
        <dbReference type="SAM" id="Phobius"/>
    </source>
</evidence>
<dbReference type="PANTHER" id="PTHR37610">
    <property type="entry name" value="CCHC-TYPE DOMAIN-CONTAINING PROTEIN"/>
    <property type="match status" value="1"/>
</dbReference>
<keyword evidence="1" id="KW-0812">Transmembrane</keyword>
<keyword evidence="1" id="KW-1133">Transmembrane helix</keyword>
<reference evidence="3" key="1">
    <citation type="submission" date="2021-01" db="EMBL/GenBank/DDBJ databases">
        <authorList>
            <consortium name="Genoscope - CEA"/>
            <person name="William W."/>
        </authorList>
    </citation>
    <scope>NUCLEOTIDE SEQUENCE</scope>
</reference>
<dbReference type="Pfam" id="PF14244">
    <property type="entry name" value="Retrotran_gag_3"/>
    <property type="match status" value="1"/>
</dbReference>
<feature type="non-terminal residue" evidence="3">
    <location>
        <position position="95"/>
    </location>
</feature>
<keyword evidence="1" id="KW-0472">Membrane</keyword>
<proteinExistence type="predicted"/>
<organism evidence="3">
    <name type="scientific">Brassica napus</name>
    <name type="common">Rape</name>
    <dbReference type="NCBI Taxonomy" id="3708"/>
    <lineage>
        <taxon>Eukaryota</taxon>
        <taxon>Viridiplantae</taxon>
        <taxon>Streptophyta</taxon>
        <taxon>Embryophyta</taxon>
        <taxon>Tracheophyta</taxon>
        <taxon>Spermatophyta</taxon>
        <taxon>Magnoliopsida</taxon>
        <taxon>eudicotyledons</taxon>
        <taxon>Gunneridae</taxon>
        <taxon>Pentapetalae</taxon>
        <taxon>rosids</taxon>
        <taxon>malvids</taxon>
        <taxon>Brassicales</taxon>
        <taxon>Brassicaceae</taxon>
        <taxon>Brassiceae</taxon>
        <taxon>Brassica</taxon>
    </lineage>
</organism>
<dbReference type="PANTHER" id="PTHR37610:SF97">
    <property type="entry name" value="RETROTRANSPOSON GAG DOMAIN-CONTAINING PROTEIN"/>
    <property type="match status" value="1"/>
</dbReference>
<dbReference type="EMBL" id="HG994371">
    <property type="protein sequence ID" value="CAF1976086.1"/>
    <property type="molecule type" value="Genomic_DNA"/>
</dbReference>